<feature type="transmembrane region" description="Helical" evidence="7">
    <location>
        <begin position="30"/>
        <end position="49"/>
    </location>
</feature>
<keyword evidence="10" id="KW-1185">Reference proteome</keyword>
<dbReference type="PROSITE" id="PS50928">
    <property type="entry name" value="ABC_TM1"/>
    <property type="match status" value="1"/>
</dbReference>
<evidence type="ECO:0000256" key="3">
    <source>
        <dbReference type="ARBA" id="ARBA00022475"/>
    </source>
</evidence>
<feature type="transmembrane region" description="Helical" evidence="7">
    <location>
        <begin position="213"/>
        <end position="239"/>
    </location>
</feature>
<keyword evidence="4 7" id="KW-0812">Transmembrane</keyword>
<comment type="caution">
    <text evidence="9">The sequence shown here is derived from an EMBL/GenBank/DDBJ whole genome shotgun (WGS) entry which is preliminary data.</text>
</comment>
<name>A0ABW3VHW3_9PSEU</name>
<dbReference type="SUPFAM" id="SSF161098">
    <property type="entry name" value="MetI-like"/>
    <property type="match status" value="1"/>
</dbReference>
<keyword evidence="3" id="KW-1003">Cell membrane</keyword>
<gene>
    <name evidence="9" type="ORF">ACFQ34_13350</name>
</gene>
<dbReference type="Proteomes" id="UP001597182">
    <property type="component" value="Unassembled WGS sequence"/>
</dbReference>
<evidence type="ECO:0000313" key="9">
    <source>
        <dbReference type="EMBL" id="MFD1234270.1"/>
    </source>
</evidence>
<dbReference type="Pfam" id="PF00528">
    <property type="entry name" value="BPD_transp_1"/>
    <property type="match status" value="1"/>
</dbReference>
<feature type="transmembrane region" description="Helical" evidence="7">
    <location>
        <begin position="96"/>
        <end position="119"/>
    </location>
</feature>
<feature type="domain" description="ABC transmembrane type-1" evidence="8">
    <location>
        <begin position="92"/>
        <end position="281"/>
    </location>
</feature>
<dbReference type="PANTHER" id="PTHR43386">
    <property type="entry name" value="OLIGOPEPTIDE TRANSPORT SYSTEM PERMEASE PROTEIN APPC"/>
    <property type="match status" value="1"/>
</dbReference>
<feature type="transmembrane region" description="Helical" evidence="7">
    <location>
        <begin position="259"/>
        <end position="281"/>
    </location>
</feature>
<proteinExistence type="inferred from homology"/>
<dbReference type="PANTHER" id="PTHR43386:SF25">
    <property type="entry name" value="PEPTIDE ABC TRANSPORTER PERMEASE PROTEIN"/>
    <property type="match status" value="1"/>
</dbReference>
<evidence type="ECO:0000256" key="1">
    <source>
        <dbReference type="ARBA" id="ARBA00004651"/>
    </source>
</evidence>
<feature type="transmembrane region" description="Helical" evidence="7">
    <location>
        <begin position="157"/>
        <end position="174"/>
    </location>
</feature>
<dbReference type="RefSeq" id="WP_346094457.1">
    <property type="nucleotide sequence ID" value="NZ_BAABKS010000099.1"/>
</dbReference>
<evidence type="ECO:0000256" key="4">
    <source>
        <dbReference type="ARBA" id="ARBA00022692"/>
    </source>
</evidence>
<comment type="similarity">
    <text evidence="7">Belongs to the binding-protein-dependent transport system permease family.</text>
</comment>
<keyword evidence="5 7" id="KW-1133">Transmembrane helix</keyword>
<dbReference type="EMBL" id="JBHTMB010000120">
    <property type="protein sequence ID" value="MFD1234270.1"/>
    <property type="molecule type" value="Genomic_DNA"/>
</dbReference>
<keyword evidence="2 7" id="KW-0813">Transport</keyword>
<dbReference type="InterPro" id="IPR035906">
    <property type="entry name" value="MetI-like_sf"/>
</dbReference>
<evidence type="ECO:0000256" key="2">
    <source>
        <dbReference type="ARBA" id="ARBA00022448"/>
    </source>
</evidence>
<dbReference type="InterPro" id="IPR000515">
    <property type="entry name" value="MetI-like"/>
</dbReference>
<reference evidence="10" key="1">
    <citation type="journal article" date="2019" name="Int. J. Syst. Evol. Microbiol.">
        <title>The Global Catalogue of Microorganisms (GCM) 10K type strain sequencing project: providing services to taxonomists for standard genome sequencing and annotation.</title>
        <authorList>
            <consortium name="The Broad Institute Genomics Platform"/>
            <consortium name="The Broad Institute Genome Sequencing Center for Infectious Disease"/>
            <person name="Wu L."/>
            <person name="Ma J."/>
        </authorList>
    </citation>
    <scope>NUCLEOTIDE SEQUENCE [LARGE SCALE GENOMIC DNA]</scope>
    <source>
        <strain evidence="10">CCUG 49018</strain>
    </source>
</reference>
<evidence type="ECO:0000256" key="6">
    <source>
        <dbReference type="ARBA" id="ARBA00023136"/>
    </source>
</evidence>
<sequence>MTTVVHGEPPAGLPPVTELPAARALRRTRWLGPALALAFFLAVCLLAAFPDAFAGDPAAIDPVNAFRDPAPGHLLGTDQLGRDTWARVVHGARASLALGFGATALAALVGIAWGLAAGLGGRLVDEATMRVADIFMAVPTTLMALLVVAVLGAGGPSVAVAVAVSLAPGFARVVRVQTQVVKHAGYVQAATALGVRRRGVVGRHIVPNVLPPMLVLATMNVGQSIIAGASLSFLGLGPQASSSEWGSLLSDARDHLQDAWAPAVFPGLAIALTVISISVLGRELRLRFEGRTDR</sequence>
<feature type="transmembrane region" description="Helical" evidence="7">
    <location>
        <begin position="131"/>
        <end position="151"/>
    </location>
</feature>
<dbReference type="Gene3D" id="1.10.3720.10">
    <property type="entry name" value="MetI-like"/>
    <property type="match status" value="1"/>
</dbReference>
<dbReference type="CDD" id="cd06261">
    <property type="entry name" value="TM_PBP2"/>
    <property type="match status" value="1"/>
</dbReference>
<protein>
    <submittedName>
        <fullName evidence="9">ABC transporter permease</fullName>
    </submittedName>
</protein>
<evidence type="ECO:0000256" key="7">
    <source>
        <dbReference type="RuleBase" id="RU363032"/>
    </source>
</evidence>
<organism evidence="9 10">
    <name type="scientific">Pseudonocardia benzenivorans</name>
    <dbReference type="NCBI Taxonomy" id="228005"/>
    <lineage>
        <taxon>Bacteria</taxon>
        <taxon>Bacillati</taxon>
        <taxon>Actinomycetota</taxon>
        <taxon>Actinomycetes</taxon>
        <taxon>Pseudonocardiales</taxon>
        <taxon>Pseudonocardiaceae</taxon>
        <taxon>Pseudonocardia</taxon>
    </lineage>
</organism>
<evidence type="ECO:0000256" key="5">
    <source>
        <dbReference type="ARBA" id="ARBA00022989"/>
    </source>
</evidence>
<dbReference type="InterPro" id="IPR050366">
    <property type="entry name" value="BP-dependent_transpt_permease"/>
</dbReference>
<comment type="subcellular location">
    <subcellularLocation>
        <location evidence="1 7">Cell membrane</location>
        <topology evidence="1 7">Multi-pass membrane protein</topology>
    </subcellularLocation>
</comment>
<evidence type="ECO:0000259" key="8">
    <source>
        <dbReference type="PROSITE" id="PS50928"/>
    </source>
</evidence>
<evidence type="ECO:0000313" key="10">
    <source>
        <dbReference type="Proteomes" id="UP001597182"/>
    </source>
</evidence>
<accession>A0ABW3VHW3</accession>
<keyword evidence="6 7" id="KW-0472">Membrane</keyword>